<evidence type="ECO:0000313" key="3">
    <source>
        <dbReference type="Proteomes" id="UP000187209"/>
    </source>
</evidence>
<dbReference type="Pfam" id="PF04749">
    <property type="entry name" value="PLAC8"/>
    <property type="match status" value="1"/>
</dbReference>
<dbReference type="NCBIfam" id="TIGR01571">
    <property type="entry name" value="A_thal_Cys_rich"/>
    <property type="match status" value="1"/>
</dbReference>
<gene>
    <name evidence="2" type="ORF">SteCoe_31188</name>
</gene>
<keyword evidence="3" id="KW-1185">Reference proteome</keyword>
<organism evidence="2 3">
    <name type="scientific">Stentor coeruleus</name>
    <dbReference type="NCBI Taxonomy" id="5963"/>
    <lineage>
        <taxon>Eukaryota</taxon>
        <taxon>Sar</taxon>
        <taxon>Alveolata</taxon>
        <taxon>Ciliophora</taxon>
        <taxon>Postciliodesmatophora</taxon>
        <taxon>Heterotrichea</taxon>
        <taxon>Heterotrichida</taxon>
        <taxon>Stentoridae</taxon>
        <taxon>Stentor</taxon>
    </lineage>
</organism>
<keyword evidence="1" id="KW-0812">Transmembrane</keyword>
<dbReference type="AlphaFoldDB" id="A0A1R2B1Z3"/>
<protein>
    <submittedName>
        <fullName evidence="2">Uncharacterized protein</fullName>
    </submittedName>
</protein>
<proteinExistence type="predicted"/>
<dbReference type="EMBL" id="MPUH01001056">
    <property type="protein sequence ID" value="OMJ70767.1"/>
    <property type="molecule type" value="Genomic_DNA"/>
</dbReference>
<evidence type="ECO:0000256" key="1">
    <source>
        <dbReference type="SAM" id="Phobius"/>
    </source>
</evidence>
<evidence type="ECO:0000313" key="2">
    <source>
        <dbReference type="EMBL" id="OMJ70767.1"/>
    </source>
</evidence>
<comment type="caution">
    <text evidence="2">The sequence shown here is derived from an EMBL/GenBank/DDBJ whole genome shotgun (WGS) entry which is preliminary data.</text>
</comment>
<accession>A0A1R2B1Z3</accession>
<dbReference type="InterPro" id="IPR006461">
    <property type="entry name" value="PLAC_motif_containing"/>
</dbReference>
<keyword evidence="1" id="KW-1133">Transmembrane helix</keyword>
<sequence length="118" mass="13118">MGGWNVEICDCIKNPVMFLWACCIPGGACCMQMVDAKLTESDKNAALIACLLDCCLGCIGGIINRNKLRKALEINDSTALDILLWCCLPSCAVTQEFMQTMERKKNDRKVPIWKALKE</sequence>
<reference evidence="2 3" key="1">
    <citation type="submission" date="2016-11" db="EMBL/GenBank/DDBJ databases">
        <title>The macronuclear genome of Stentor coeruleus: a giant cell with tiny introns.</title>
        <authorList>
            <person name="Slabodnick M."/>
            <person name="Ruby J.G."/>
            <person name="Reiff S.B."/>
            <person name="Swart E.C."/>
            <person name="Gosai S."/>
            <person name="Prabakaran S."/>
            <person name="Witkowska E."/>
            <person name="Larue G.E."/>
            <person name="Fisher S."/>
            <person name="Freeman R.M."/>
            <person name="Gunawardena J."/>
            <person name="Chu W."/>
            <person name="Stover N.A."/>
            <person name="Gregory B.D."/>
            <person name="Nowacki M."/>
            <person name="Derisi J."/>
            <person name="Roy S.W."/>
            <person name="Marshall W.F."/>
            <person name="Sood P."/>
        </authorList>
    </citation>
    <scope>NUCLEOTIDE SEQUENCE [LARGE SCALE GENOMIC DNA]</scope>
    <source>
        <strain evidence="2">WM001</strain>
    </source>
</reference>
<dbReference type="OrthoDB" id="320328at2759"/>
<name>A0A1R2B1Z3_9CILI</name>
<keyword evidence="1" id="KW-0472">Membrane</keyword>
<dbReference type="Proteomes" id="UP000187209">
    <property type="component" value="Unassembled WGS sequence"/>
</dbReference>
<feature type="transmembrane region" description="Helical" evidence="1">
    <location>
        <begin position="45"/>
        <end position="63"/>
    </location>
</feature>